<gene>
    <name evidence="3" type="ORF">CEPIT_LOCUS19457</name>
</gene>
<accession>A0AAV0E012</accession>
<comment type="caution">
    <text evidence="3">The sequence shown here is derived from an EMBL/GenBank/DDBJ whole genome shotgun (WGS) entry which is preliminary data.</text>
</comment>
<keyword evidence="4" id="KW-1185">Reference proteome</keyword>
<feature type="domain" description="PB1-like" evidence="2">
    <location>
        <begin position="1"/>
        <end position="98"/>
    </location>
</feature>
<evidence type="ECO:0000313" key="3">
    <source>
        <dbReference type="EMBL" id="CAH9111238.1"/>
    </source>
</evidence>
<name>A0AAV0E012_9ASTE</name>
<reference evidence="3" key="1">
    <citation type="submission" date="2022-07" db="EMBL/GenBank/DDBJ databases">
        <authorList>
            <person name="Macas J."/>
            <person name="Novak P."/>
            <person name="Neumann P."/>
        </authorList>
    </citation>
    <scope>NUCLEOTIDE SEQUENCE</scope>
</reference>
<dbReference type="Pfam" id="PF26130">
    <property type="entry name" value="PB1-like"/>
    <property type="match status" value="1"/>
</dbReference>
<feature type="compositionally biased region" description="Basic and acidic residues" evidence="1">
    <location>
        <begin position="135"/>
        <end position="144"/>
    </location>
</feature>
<protein>
    <recommendedName>
        <fullName evidence="2">PB1-like domain-containing protein</fullName>
    </recommendedName>
</protein>
<feature type="region of interest" description="Disordered" evidence="1">
    <location>
        <begin position="123"/>
        <end position="144"/>
    </location>
</feature>
<proteinExistence type="predicted"/>
<evidence type="ECO:0000259" key="2">
    <source>
        <dbReference type="Pfam" id="PF26130"/>
    </source>
</evidence>
<evidence type="ECO:0000256" key="1">
    <source>
        <dbReference type="SAM" id="MobiDB-lite"/>
    </source>
</evidence>
<evidence type="ECO:0000313" key="4">
    <source>
        <dbReference type="Proteomes" id="UP001152523"/>
    </source>
</evidence>
<dbReference type="InterPro" id="IPR058594">
    <property type="entry name" value="PB1-like_dom_pln"/>
</dbReference>
<dbReference type="EMBL" id="CAMAPF010000180">
    <property type="protein sequence ID" value="CAH9111238.1"/>
    <property type="molecule type" value="Genomic_DNA"/>
</dbReference>
<dbReference type="AlphaFoldDB" id="A0AAV0E012"/>
<sequence length="144" mass="16363">MFETAELRIHHGGIFRKVPELAYVGGEVGIVRLDPDLISYPHLMKSITEDTYKKVESLSFKSPEDNFKMLKPLWNDASTMELIEMVMKWGTVDVYVEHGIDEPDFIPLLPLTSTTEVQTELQVEKEPPNGVEPQAEMHIDAPHS</sequence>
<dbReference type="Proteomes" id="UP001152523">
    <property type="component" value="Unassembled WGS sequence"/>
</dbReference>
<organism evidence="3 4">
    <name type="scientific">Cuscuta epithymum</name>
    <dbReference type="NCBI Taxonomy" id="186058"/>
    <lineage>
        <taxon>Eukaryota</taxon>
        <taxon>Viridiplantae</taxon>
        <taxon>Streptophyta</taxon>
        <taxon>Embryophyta</taxon>
        <taxon>Tracheophyta</taxon>
        <taxon>Spermatophyta</taxon>
        <taxon>Magnoliopsida</taxon>
        <taxon>eudicotyledons</taxon>
        <taxon>Gunneridae</taxon>
        <taxon>Pentapetalae</taxon>
        <taxon>asterids</taxon>
        <taxon>lamiids</taxon>
        <taxon>Solanales</taxon>
        <taxon>Convolvulaceae</taxon>
        <taxon>Cuscuteae</taxon>
        <taxon>Cuscuta</taxon>
        <taxon>Cuscuta subgen. Cuscuta</taxon>
    </lineage>
</organism>
<feature type="non-terminal residue" evidence="3">
    <location>
        <position position="144"/>
    </location>
</feature>